<accession>A0A7I8JWY4</accession>
<keyword evidence="5 14" id="KW-0378">Hydrolase</keyword>
<evidence type="ECO:0000256" key="11">
    <source>
        <dbReference type="ARBA" id="ARBA00057651"/>
    </source>
</evidence>
<comment type="similarity">
    <text evidence="2 14">Belongs to the glycosyl hydrolase 28 family.</text>
</comment>
<comment type="subcellular location">
    <subcellularLocation>
        <location evidence="1">Secreted</location>
        <location evidence="1">Cell wall</location>
    </subcellularLocation>
</comment>
<evidence type="ECO:0000313" key="17">
    <source>
        <dbReference type="Proteomes" id="UP000663760"/>
    </source>
</evidence>
<organism evidence="16 17">
    <name type="scientific">Spirodela intermedia</name>
    <name type="common">Intermediate duckweed</name>
    <dbReference type="NCBI Taxonomy" id="51605"/>
    <lineage>
        <taxon>Eukaryota</taxon>
        <taxon>Viridiplantae</taxon>
        <taxon>Streptophyta</taxon>
        <taxon>Embryophyta</taxon>
        <taxon>Tracheophyta</taxon>
        <taxon>Spermatophyta</taxon>
        <taxon>Magnoliopsida</taxon>
        <taxon>Liliopsida</taxon>
        <taxon>Araceae</taxon>
        <taxon>Lemnoideae</taxon>
        <taxon>Spirodela</taxon>
    </lineage>
</organism>
<dbReference type="OrthoDB" id="187139at2759"/>
<gene>
    <name evidence="16" type="ORF">SI8410_01000628</name>
</gene>
<dbReference type="InterPro" id="IPR000743">
    <property type="entry name" value="Glyco_hydro_28"/>
</dbReference>
<keyword evidence="6 14" id="KW-0326">Glycosidase</keyword>
<dbReference type="Proteomes" id="UP000663760">
    <property type="component" value="Chromosome 1"/>
</dbReference>
<sequence>MASRVCLLLLLLFVSGGDGAAQPPAGAAAQFNVKAFGAVADGETDDSKAFLAAWAAACEQAGGSKMVIPNGTFFLYPVDFSGPCNGPVAVEMEGTVAAPPDLHSFPADKDEWIAFNHVDRLLLAGGGTLDGRGGATWDCVRAKNCPRRAPHSVSFNYLSNSTVEKIRSINSKQFHLHVFACNNLTLRGLEITAPAESPNTDGVHIGDSAGVKIADSVIGTGDDCVSIGGGNSGVVVSGVVCGPGHGFSVGSLGGSAGDEAVAGVTVMGSNLTRTDNGVRIKTWERPYALSAANLVFQDITMSEVRNPIIIDQHYCPEKNCEHKTPSEVKISNVRFQNISGSSSTKVAINLSCSEAEPCEDIQLIDINLVYVNRKENVVSSCSNVRGRTKGTVIPASCL</sequence>
<evidence type="ECO:0000256" key="12">
    <source>
        <dbReference type="ARBA" id="ARBA00068298"/>
    </source>
</evidence>
<evidence type="ECO:0000256" key="10">
    <source>
        <dbReference type="ARBA" id="ARBA00048766"/>
    </source>
</evidence>
<feature type="signal peptide" evidence="15">
    <location>
        <begin position="1"/>
        <end position="21"/>
    </location>
</feature>
<feature type="chain" id="PRO_5029759310" description="Exopolygalacturonase" evidence="15">
    <location>
        <begin position="22"/>
        <end position="398"/>
    </location>
</feature>
<evidence type="ECO:0000256" key="14">
    <source>
        <dbReference type="RuleBase" id="RU361169"/>
    </source>
</evidence>
<evidence type="ECO:0000256" key="5">
    <source>
        <dbReference type="ARBA" id="ARBA00022801"/>
    </source>
</evidence>
<dbReference type="SUPFAM" id="SSF51126">
    <property type="entry name" value="Pectin lyase-like"/>
    <property type="match status" value="1"/>
</dbReference>
<dbReference type="EMBL" id="LR746264">
    <property type="protein sequence ID" value="CAA7388387.1"/>
    <property type="molecule type" value="Genomic_DNA"/>
</dbReference>
<name>A0A7I8JWY4_SPIIN</name>
<dbReference type="EC" id="3.2.1.67" evidence="8"/>
<keyword evidence="3" id="KW-0134">Cell wall</keyword>
<keyword evidence="15" id="KW-0732">Signal</keyword>
<reference evidence="16" key="1">
    <citation type="submission" date="2020-02" db="EMBL/GenBank/DDBJ databases">
        <authorList>
            <person name="Scholz U."/>
            <person name="Mascher M."/>
            <person name="Fiebig A."/>
        </authorList>
    </citation>
    <scope>NUCLEOTIDE SEQUENCE</scope>
</reference>
<keyword evidence="7" id="KW-0961">Cell wall biogenesis/degradation</keyword>
<dbReference type="PANTHER" id="PTHR31375">
    <property type="match status" value="1"/>
</dbReference>
<protein>
    <recommendedName>
        <fullName evidence="12">Exopolygalacturonase</fullName>
        <ecNumber evidence="8">3.2.1.67</ecNumber>
    </recommendedName>
    <alternativeName>
        <fullName evidence="9">Galacturan 1,4-alpha-galacturonidase</fullName>
    </alternativeName>
    <alternativeName>
        <fullName evidence="13">Pectinase</fullName>
    </alternativeName>
</protein>
<keyword evidence="17" id="KW-1185">Reference proteome</keyword>
<dbReference type="FunFam" id="2.160.20.10:FF:000004">
    <property type="entry name" value="Pectin lyase-like superfamily protein"/>
    <property type="match status" value="1"/>
</dbReference>
<dbReference type="InterPro" id="IPR012334">
    <property type="entry name" value="Pectin_lyas_fold"/>
</dbReference>
<dbReference type="Pfam" id="PF00295">
    <property type="entry name" value="Glyco_hydro_28"/>
    <property type="match status" value="1"/>
</dbReference>
<dbReference type="InterPro" id="IPR006626">
    <property type="entry name" value="PbH1"/>
</dbReference>
<dbReference type="InterPro" id="IPR011050">
    <property type="entry name" value="Pectin_lyase_fold/virulence"/>
</dbReference>
<evidence type="ECO:0000256" key="6">
    <source>
        <dbReference type="ARBA" id="ARBA00023295"/>
    </source>
</evidence>
<proteinExistence type="inferred from homology"/>
<dbReference type="GO" id="GO:0004650">
    <property type="term" value="F:polygalacturonase activity"/>
    <property type="evidence" value="ECO:0007669"/>
    <property type="project" value="InterPro"/>
</dbReference>
<evidence type="ECO:0000256" key="8">
    <source>
        <dbReference type="ARBA" id="ARBA00038933"/>
    </source>
</evidence>
<evidence type="ECO:0000313" key="16">
    <source>
        <dbReference type="EMBL" id="CAA7388387.1"/>
    </source>
</evidence>
<comment type="function">
    <text evidence="11">May function in depolymerizing pectin during pollen development, germination, and tube growth. Acts as an exo-polygalacturonase.</text>
</comment>
<dbReference type="AlphaFoldDB" id="A0A7I8JWY4"/>
<dbReference type="GO" id="GO:0071555">
    <property type="term" value="P:cell wall organization"/>
    <property type="evidence" value="ECO:0007669"/>
    <property type="project" value="UniProtKB-KW"/>
</dbReference>
<evidence type="ECO:0000256" key="9">
    <source>
        <dbReference type="ARBA" id="ARBA00043142"/>
    </source>
</evidence>
<comment type="catalytic activity">
    <reaction evidence="10">
        <text>[(1-&gt;4)-alpha-D-galacturonosyl](n) + H2O = alpha-D-galacturonate + [(1-&gt;4)-alpha-D-galacturonosyl](n-1)</text>
        <dbReference type="Rhea" id="RHEA:14117"/>
        <dbReference type="Rhea" id="RHEA-COMP:14570"/>
        <dbReference type="Rhea" id="RHEA-COMP:14572"/>
        <dbReference type="ChEBI" id="CHEBI:15377"/>
        <dbReference type="ChEBI" id="CHEBI:58658"/>
        <dbReference type="ChEBI" id="CHEBI:140523"/>
        <dbReference type="EC" id="3.2.1.67"/>
    </reaction>
</comment>
<evidence type="ECO:0000256" key="13">
    <source>
        <dbReference type="ARBA" id="ARBA00083621"/>
    </source>
</evidence>
<evidence type="ECO:0000256" key="1">
    <source>
        <dbReference type="ARBA" id="ARBA00004191"/>
    </source>
</evidence>
<keyword evidence="4" id="KW-0964">Secreted</keyword>
<evidence type="ECO:0000256" key="7">
    <source>
        <dbReference type="ARBA" id="ARBA00023316"/>
    </source>
</evidence>
<evidence type="ECO:0000256" key="15">
    <source>
        <dbReference type="SAM" id="SignalP"/>
    </source>
</evidence>
<dbReference type="GO" id="GO:0005975">
    <property type="term" value="P:carbohydrate metabolic process"/>
    <property type="evidence" value="ECO:0007669"/>
    <property type="project" value="InterPro"/>
</dbReference>
<evidence type="ECO:0000256" key="3">
    <source>
        <dbReference type="ARBA" id="ARBA00022512"/>
    </source>
</evidence>
<dbReference type="Gene3D" id="2.160.20.10">
    <property type="entry name" value="Single-stranded right-handed beta-helix, Pectin lyase-like"/>
    <property type="match status" value="1"/>
</dbReference>
<evidence type="ECO:0000256" key="2">
    <source>
        <dbReference type="ARBA" id="ARBA00008834"/>
    </source>
</evidence>
<evidence type="ECO:0000256" key="4">
    <source>
        <dbReference type="ARBA" id="ARBA00022525"/>
    </source>
</evidence>
<dbReference type="GO" id="GO:0047911">
    <property type="term" value="F:galacturan 1,4-alpha-galacturonidase activity"/>
    <property type="evidence" value="ECO:0007669"/>
    <property type="project" value="UniProtKB-EC"/>
</dbReference>
<dbReference type="SMART" id="SM00710">
    <property type="entry name" value="PbH1"/>
    <property type="match status" value="6"/>
</dbReference>